<reference evidence="2 3" key="1">
    <citation type="journal article" date="2017" name="Gigascience">
        <title>Draft genome of the honey bee ectoparasitic mite, Tropilaelaps mercedesae, is shaped by the parasitic life history.</title>
        <authorList>
            <person name="Dong X."/>
            <person name="Armstrong S.D."/>
            <person name="Xia D."/>
            <person name="Makepeace B.L."/>
            <person name="Darby A.C."/>
            <person name="Kadowaki T."/>
        </authorList>
    </citation>
    <scope>NUCLEOTIDE SEQUENCE [LARGE SCALE GENOMIC DNA]</scope>
    <source>
        <strain evidence="2">Wuxi-XJTLU</strain>
    </source>
</reference>
<dbReference type="InParanoid" id="A0A1V9Y1E0"/>
<feature type="region of interest" description="Disordered" evidence="1">
    <location>
        <begin position="1"/>
        <end position="58"/>
    </location>
</feature>
<name>A0A1V9Y1E0_9ACAR</name>
<evidence type="ECO:0000313" key="2">
    <source>
        <dbReference type="EMBL" id="OQR79587.1"/>
    </source>
</evidence>
<dbReference type="EMBL" id="MNPL01000926">
    <property type="protein sequence ID" value="OQR79587.1"/>
    <property type="molecule type" value="Genomic_DNA"/>
</dbReference>
<dbReference type="AlphaFoldDB" id="A0A1V9Y1E0"/>
<proteinExistence type="predicted"/>
<evidence type="ECO:0000313" key="3">
    <source>
        <dbReference type="Proteomes" id="UP000192247"/>
    </source>
</evidence>
<protein>
    <submittedName>
        <fullName evidence="2">Uncharacterized protein</fullName>
    </submittedName>
</protein>
<feature type="compositionally biased region" description="Polar residues" evidence="1">
    <location>
        <begin position="31"/>
        <end position="41"/>
    </location>
</feature>
<sequence length="58" mass="6192">MAEGPEGASSEQDDLSFLRTSGCRDDESASKQKSNPPSVTLTERDPSKRLPANANSPQ</sequence>
<comment type="caution">
    <text evidence="2">The sequence shown here is derived from an EMBL/GenBank/DDBJ whole genome shotgun (WGS) entry which is preliminary data.</text>
</comment>
<gene>
    <name evidence="2" type="ORF">BIW11_02536</name>
</gene>
<accession>A0A1V9Y1E0</accession>
<dbReference type="Proteomes" id="UP000192247">
    <property type="component" value="Unassembled WGS sequence"/>
</dbReference>
<keyword evidence="3" id="KW-1185">Reference proteome</keyword>
<organism evidence="2 3">
    <name type="scientific">Tropilaelaps mercedesae</name>
    <dbReference type="NCBI Taxonomy" id="418985"/>
    <lineage>
        <taxon>Eukaryota</taxon>
        <taxon>Metazoa</taxon>
        <taxon>Ecdysozoa</taxon>
        <taxon>Arthropoda</taxon>
        <taxon>Chelicerata</taxon>
        <taxon>Arachnida</taxon>
        <taxon>Acari</taxon>
        <taxon>Parasitiformes</taxon>
        <taxon>Mesostigmata</taxon>
        <taxon>Gamasina</taxon>
        <taxon>Dermanyssoidea</taxon>
        <taxon>Laelapidae</taxon>
        <taxon>Tropilaelaps</taxon>
    </lineage>
</organism>
<evidence type="ECO:0000256" key="1">
    <source>
        <dbReference type="SAM" id="MobiDB-lite"/>
    </source>
</evidence>